<evidence type="ECO:0000256" key="1">
    <source>
        <dbReference type="SAM" id="SignalP"/>
    </source>
</evidence>
<dbReference type="Gene3D" id="2.40.70.10">
    <property type="entry name" value="Acid Proteases"/>
    <property type="match status" value="1"/>
</dbReference>
<feature type="signal peptide" evidence="1">
    <location>
        <begin position="1"/>
        <end position="24"/>
    </location>
</feature>
<protein>
    <submittedName>
        <fullName evidence="2">Uncharacterized protein</fullName>
    </submittedName>
</protein>
<keyword evidence="1" id="KW-0732">Signal</keyword>
<dbReference type="EMBL" id="NOXG01000018">
    <property type="protein sequence ID" value="PYD74927.1"/>
    <property type="molecule type" value="Genomic_DNA"/>
</dbReference>
<dbReference type="AlphaFoldDB" id="A0A318Q5V7"/>
<dbReference type="Proteomes" id="UP000247609">
    <property type="component" value="Unassembled WGS sequence"/>
</dbReference>
<comment type="caution">
    <text evidence="2">The sequence shown here is derived from an EMBL/GenBank/DDBJ whole genome shotgun (WGS) entry which is preliminary data.</text>
</comment>
<feature type="chain" id="PRO_5016242930" evidence="1">
    <location>
        <begin position="25"/>
        <end position="343"/>
    </location>
</feature>
<reference evidence="2 3" key="1">
    <citation type="submission" date="2017-07" db="EMBL/GenBank/DDBJ databases">
        <title>A draft genome sequence of Komagataeibacter sp. T5K1.</title>
        <authorList>
            <person name="Skraban J."/>
            <person name="Cleenwerck I."/>
            <person name="Vandamme P."/>
            <person name="Trcek J."/>
        </authorList>
    </citation>
    <scope>NUCLEOTIDE SEQUENCE [LARGE SCALE GENOMIC DNA]</scope>
    <source>
        <strain evidence="2 3">T5K1</strain>
    </source>
</reference>
<gene>
    <name evidence="2" type="ORF">CFR71_12195</name>
</gene>
<accession>A0A318Q5V7</accession>
<organism evidence="2 3">
    <name type="scientific">Novacetimonas pomaceti</name>
    <dbReference type="NCBI Taxonomy" id="2021998"/>
    <lineage>
        <taxon>Bacteria</taxon>
        <taxon>Pseudomonadati</taxon>
        <taxon>Pseudomonadota</taxon>
        <taxon>Alphaproteobacteria</taxon>
        <taxon>Acetobacterales</taxon>
        <taxon>Acetobacteraceae</taxon>
        <taxon>Novacetimonas</taxon>
    </lineage>
</organism>
<proteinExistence type="predicted"/>
<evidence type="ECO:0000313" key="2">
    <source>
        <dbReference type="EMBL" id="PYD74927.1"/>
    </source>
</evidence>
<evidence type="ECO:0000313" key="3">
    <source>
        <dbReference type="Proteomes" id="UP000247609"/>
    </source>
</evidence>
<sequence>MRSRLILAFSVFGLFMMPFSPAGAQDLSRCITGSVVLPLLGGAGDGPIIPVRVNDHDVGMYISPDYDKIYVRETRDIRFPDKEMPATLDLNGYHYEEVDYIGIKDLQIGGADLGAVNGILIRGGSVQSAGGRPVIGVIGQMVLSRMLVLLDMPHGEVMYITTSNNAGCDDVGQQILGDKARSVRLDGDFQIPAVIDGKKRWFSMNPDLDVTSVPTSWDDLPEVAHPTLVRAEKTITRFDRFLTAGREVKIKDFEIGGERIKDDTVVLQRDIMTGHIGMPFFADRVVLFDYPHGRFYFKSTTAGPRPAGHHLHFTQTFTTHVSVVDRGDKAVNVVTADKKGKSG</sequence>
<name>A0A318Q5V7_9PROT</name>
<dbReference type="RefSeq" id="WP_110531527.1">
    <property type="nucleotide sequence ID" value="NZ_NOXG01000018.1"/>
</dbReference>
<dbReference type="InterPro" id="IPR021109">
    <property type="entry name" value="Peptidase_aspartic_dom_sf"/>
</dbReference>